<gene>
    <name evidence="10" type="primary">guaD</name>
    <name evidence="10" type="ORF">MECH1_V1_1503</name>
</gene>
<dbReference type="InterPro" id="IPR032466">
    <property type="entry name" value="Metal_Hydrolase"/>
</dbReference>
<sequence length="436" mass="47105">MATLTLHCGTLAHLRRDPFLFEDALEIIPAGALAVDPAGRIAAVDRCAPLRSRFPDAALVDHGEDWLVPGLVDGHLHFPQFYATAAPGDGLLDWLERSVFPAEAEFRDPGYAASAAERFVARLLAAGTTTALVFGASHYPATEALFQAARRAGLRLIAGLTLMDQNAPPSLLNDLDQARRGMERLIALCTGEPRLRYAVTPRYPLSCSRALLELCGAVLATRPECYLQTHINETQGEIEAVRGAFPGFRHYLEVYDRFGLLGPRTVLAHSIHSSDAELDRMAATGCAVVHCPTSNLYLGSGLFPLRRHLERGVGVAIGTDIGAGTQFSLWRELAEAFKVQALQALRLSVAQLLYLGTLGGARALRLDGEIGNFAPGKSADFVILSAGQEGYLAERLRRCESLEQQLFCLLHLAGEAQVRATYSAGRPAPWCDPAGL</sequence>
<comment type="pathway">
    <text evidence="1 8">Purine metabolism; guanine degradation; xanthine from guanine: step 1/1.</text>
</comment>
<evidence type="ECO:0000256" key="6">
    <source>
        <dbReference type="ARBA" id="ARBA00022833"/>
    </source>
</evidence>
<keyword evidence="4 8" id="KW-0479">Metal-binding</keyword>
<dbReference type="EMBL" id="OZ026884">
    <property type="protein sequence ID" value="CAL1240279.1"/>
    <property type="molecule type" value="Genomic_DNA"/>
</dbReference>
<evidence type="ECO:0000256" key="1">
    <source>
        <dbReference type="ARBA" id="ARBA00004984"/>
    </source>
</evidence>
<evidence type="ECO:0000256" key="5">
    <source>
        <dbReference type="ARBA" id="ARBA00022801"/>
    </source>
</evidence>
<evidence type="ECO:0000313" key="11">
    <source>
        <dbReference type="Proteomes" id="UP001497493"/>
    </source>
</evidence>
<dbReference type="SUPFAM" id="SSF51556">
    <property type="entry name" value="Metallo-dependent hydrolases"/>
    <property type="match status" value="1"/>
</dbReference>
<dbReference type="Pfam" id="PF01979">
    <property type="entry name" value="Amidohydro_1"/>
    <property type="match status" value="1"/>
</dbReference>
<comment type="similarity">
    <text evidence="2 8">Belongs to the metallo-dependent hydrolases superfamily. ATZ/TRZ family.</text>
</comment>
<dbReference type="InterPro" id="IPR051607">
    <property type="entry name" value="Metallo-dep_hydrolases"/>
</dbReference>
<evidence type="ECO:0000256" key="7">
    <source>
        <dbReference type="NCBIfam" id="TIGR02967"/>
    </source>
</evidence>
<dbReference type="SUPFAM" id="SSF51338">
    <property type="entry name" value="Composite domain of metallo-dependent hydrolases"/>
    <property type="match status" value="1"/>
</dbReference>
<dbReference type="InterPro" id="IPR006680">
    <property type="entry name" value="Amidohydro-rel"/>
</dbReference>
<reference evidence="10 11" key="1">
    <citation type="submission" date="2024-04" db="EMBL/GenBank/DDBJ databases">
        <authorList>
            <person name="Cremers G."/>
        </authorList>
    </citation>
    <scope>NUCLEOTIDE SEQUENCE [LARGE SCALE GENOMIC DNA]</scope>
    <source>
        <strain evidence="10">MeCH1-AG</strain>
    </source>
</reference>
<dbReference type="Gene3D" id="2.30.40.10">
    <property type="entry name" value="Urease, subunit C, domain 1"/>
    <property type="match status" value="1"/>
</dbReference>
<comment type="catalytic activity">
    <reaction evidence="8">
        <text>guanine + H2O + H(+) = xanthine + NH4(+)</text>
        <dbReference type="Rhea" id="RHEA:14665"/>
        <dbReference type="ChEBI" id="CHEBI:15377"/>
        <dbReference type="ChEBI" id="CHEBI:15378"/>
        <dbReference type="ChEBI" id="CHEBI:16235"/>
        <dbReference type="ChEBI" id="CHEBI:17712"/>
        <dbReference type="ChEBI" id="CHEBI:28938"/>
        <dbReference type="EC" id="3.5.4.3"/>
    </reaction>
</comment>
<keyword evidence="5 8" id="KW-0378">Hydrolase</keyword>
<evidence type="ECO:0000313" key="10">
    <source>
        <dbReference type="EMBL" id="CAL1240279.1"/>
    </source>
</evidence>
<dbReference type="InterPro" id="IPR011059">
    <property type="entry name" value="Metal-dep_hydrolase_composite"/>
</dbReference>
<dbReference type="Gene3D" id="3.20.20.140">
    <property type="entry name" value="Metal-dependent hydrolases"/>
    <property type="match status" value="1"/>
</dbReference>
<organism evidence="10 11">
    <name type="scientific">Candidatus Methylocalor cossyra</name>
    <dbReference type="NCBI Taxonomy" id="3108543"/>
    <lineage>
        <taxon>Bacteria</taxon>
        <taxon>Pseudomonadati</taxon>
        <taxon>Pseudomonadota</taxon>
        <taxon>Gammaproteobacteria</taxon>
        <taxon>Methylococcales</taxon>
        <taxon>Methylococcaceae</taxon>
        <taxon>Candidatus Methylocalor</taxon>
    </lineage>
</organism>
<feature type="domain" description="Amidohydrolase-related" evidence="9">
    <location>
        <begin position="67"/>
        <end position="385"/>
    </location>
</feature>
<dbReference type="GO" id="GO:0008892">
    <property type="term" value="F:guanine deaminase activity"/>
    <property type="evidence" value="ECO:0007669"/>
    <property type="project" value="UniProtKB-EC"/>
</dbReference>
<dbReference type="NCBIfam" id="TIGR02967">
    <property type="entry name" value="guan_deamin"/>
    <property type="match status" value="1"/>
</dbReference>
<dbReference type="RefSeq" id="WP_348759772.1">
    <property type="nucleotide sequence ID" value="NZ_OZ026884.1"/>
</dbReference>
<dbReference type="InterPro" id="IPR014311">
    <property type="entry name" value="Guanine_deaminase"/>
</dbReference>
<comment type="cofactor">
    <cofactor evidence="8">
        <name>Zn(2+)</name>
        <dbReference type="ChEBI" id="CHEBI:29105"/>
    </cofactor>
    <text evidence="8">Binds 1 zinc ion per subunit.</text>
</comment>
<name>A0ABP1C7M8_9GAMM</name>
<keyword evidence="6 8" id="KW-0862">Zinc</keyword>
<protein>
    <recommendedName>
        <fullName evidence="3 7">Guanine deaminase</fullName>
        <shortName evidence="8">Guanase</shortName>
        <ecNumber evidence="3 7">3.5.4.3</ecNumber>
    </recommendedName>
    <alternativeName>
        <fullName evidence="8">Guanine aminohydrolase</fullName>
    </alternativeName>
</protein>
<keyword evidence="11" id="KW-1185">Reference proteome</keyword>
<accession>A0ABP1C7M8</accession>
<proteinExistence type="inferred from homology"/>
<dbReference type="PANTHER" id="PTHR11271:SF6">
    <property type="entry name" value="GUANINE DEAMINASE"/>
    <property type="match status" value="1"/>
</dbReference>
<evidence type="ECO:0000256" key="8">
    <source>
        <dbReference type="RuleBase" id="RU366009"/>
    </source>
</evidence>
<comment type="function">
    <text evidence="8">Catalyzes the hydrolytic deamination of guanine, producing xanthine and ammonia.</text>
</comment>
<evidence type="ECO:0000259" key="9">
    <source>
        <dbReference type="Pfam" id="PF01979"/>
    </source>
</evidence>
<dbReference type="EC" id="3.5.4.3" evidence="3 7"/>
<dbReference type="Proteomes" id="UP001497493">
    <property type="component" value="Chromosome"/>
</dbReference>
<evidence type="ECO:0000256" key="3">
    <source>
        <dbReference type="ARBA" id="ARBA00012781"/>
    </source>
</evidence>
<dbReference type="NCBIfam" id="NF006679">
    <property type="entry name" value="PRK09228.1"/>
    <property type="match status" value="1"/>
</dbReference>
<evidence type="ECO:0000256" key="2">
    <source>
        <dbReference type="ARBA" id="ARBA00006745"/>
    </source>
</evidence>
<dbReference type="PANTHER" id="PTHR11271">
    <property type="entry name" value="GUANINE DEAMINASE"/>
    <property type="match status" value="1"/>
</dbReference>
<evidence type="ECO:0000256" key="4">
    <source>
        <dbReference type="ARBA" id="ARBA00022723"/>
    </source>
</evidence>